<proteinExistence type="predicted"/>
<evidence type="ECO:0000313" key="5">
    <source>
        <dbReference type="WBParaSite" id="TTAC_0000190401-mRNA-1"/>
    </source>
</evidence>
<keyword evidence="4" id="KW-1185">Reference proteome</keyword>
<evidence type="ECO:0000256" key="1">
    <source>
        <dbReference type="SAM" id="Coils"/>
    </source>
</evidence>
<feature type="compositionally biased region" description="Acidic residues" evidence="2">
    <location>
        <begin position="348"/>
        <end position="362"/>
    </location>
</feature>
<gene>
    <name evidence="3" type="ORF">TTAC_LOCUS1891</name>
</gene>
<dbReference type="Proteomes" id="UP000274429">
    <property type="component" value="Unassembled WGS sequence"/>
</dbReference>
<dbReference type="EMBL" id="UYWX01000587">
    <property type="protein sequence ID" value="VDM18631.1"/>
    <property type="molecule type" value="Genomic_DNA"/>
</dbReference>
<evidence type="ECO:0000256" key="2">
    <source>
        <dbReference type="SAM" id="MobiDB-lite"/>
    </source>
</evidence>
<feature type="coiled-coil region" evidence="1">
    <location>
        <begin position="17"/>
        <end position="45"/>
    </location>
</feature>
<reference evidence="3 4" key="2">
    <citation type="submission" date="2018-11" db="EMBL/GenBank/DDBJ databases">
        <authorList>
            <consortium name="Pathogen Informatics"/>
        </authorList>
    </citation>
    <scope>NUCLEOTIDE SEQUENCE [LARGE SCALE GENOMIC DNA]</scope>
</reference>
<dbReference type="WBParaSite" id="TTAC_0000190401-mRNA-1">
    <property type="protein sequence ID" value="TTAC_0000190401-mRNA-1"/>
    <property type="gene ID" value="TTAC_0000190401"/>
</dbReference>
<dbReference type="AlphaFoldDB" id="A0A0R3WMB6"/>
<protein>
    <submittedName>
        <fullName evidence="5">Pecanex-like protein</fullName>
    </submittedName>
</protein>
<keyword evidence="1" id="KW-0175">Coiled coil</keyword>
<organism evidence="5">
    <name type="scientific">Hydatigena taeniaeformis</name>
    <name type="common">Feline tapeworm</name>
    <name type="synonym">Taenia taeniaeformis</name>
    <dbReference type="NCBI Taxonomy" id="6205"/>
    <lineage>
        <taxon>Eukaryota</taxon>
        <taxon>Metazoa</taxon>
        <taxon>Spiralia</taxon>
        <taxon>Lophotrochozoa</taxon>
        <taxon>Platyhelminthes</taxon>
        <taxon>Cestoda</taxon>
        <taxon>Eucestoda</taxon>
        <taxon>Cyclophyllidea</taxon>
        <taxon>Taeniidae</taxon>
        <taxon>Hydatigera</taxon>
    </lineage>
</organism>
<sequence>MYERQRCEFRVILQKRARRLQERKVDTLQRNKELFQKHITNLEELARNLGCSDESIRDCKPRFVYHSKEQTQNALKSIAALTTGFMGGLVGAPFVQKESITRFTANSLPSHNANQVSQSSLAAGDTCSSGAYDSLNSCKGMLTSLTHEDAASSPGSLNSLPTSNRKELMMRSQAENLVRNVLLHQLSNAIEESEAAIYHQHGFSPRRKNSGPERPQRSLLKDLFGGAYRKRVSFEGRKERGKSLDLGFAPLNSRRRQTLGPLNKLNIHLSRRGLANQLYQKHNQVTNAAFDTDESESASIRFSLPCQRVLTLSEEGGTQSTDSSQPPLPTTPILQINEVDPHNKNADDSDEDNCGDIGDNESVEGNSSNGRGFDAYAEGKTKIKRRRRRKRTSEAICFCRSFEGLPGKAASVNGMHGLTRRNSYCHMQLMPPDKQQLLLPERKARSENGSQLTIVRTSSERRFYVSPVGSIFEVI</sequence>
<dbReference type="STRING" id="6205.A0A0R3WMB6"/>
<feature type="compositionally biased region" description="Polar residues" evidence="2">
    <location>
        <begin position="316"/>
        <end position="325"/>
    </location>
</feature>
<evidence type="ECO:0000313" key="3">
    <source>
        <dbReference type="EMBL" id="VDM18631.1"/>
    </source>
</evidence>
<accession>A0A0R3WMB6</accession>
<feature type="region of interest" description="Disordered" evidence="2">
    <location>
        <begin position="313"/>
        <end position="387"/>
    </location>
</feature>
<name>A0A0R3WMB6_HYDTA</name>
<evidence type="ECO:0000313" key="4">
    <source>
        <dbReference type="Proteomes" id="UP000274429"/>
    </source>
</evidence>
<reference evidence="5" key="1">
    <citation type="submission" date="2017-02" db="UniProtKB">
        <authorList>
            <consortium name="WormBaseParasite"/>
        </authorList>
    </citation>
    <scope>IDENTIFICATION</scope>
</reference>
<dbReference type="OrthoDB" id="427456at2759"/>